<evidence type="ECO:0000313" key="1">
    <source>
        <dbReference type="EMBL" id="ADD95358.1"/>
    </source>
</evidence>
<dbReference type="SUPFAM" id="SSF46785">
    <property type="entry name" value="Winged helix' DNA-binding domain"/>
    <property type="match status" value="1"/>
</dbReference>
<accession>D6PI07</accession>
<dbReference type="GeneID" id="54998843"/>
<dbReference type="InterPro" id="IPR036390">
    <property type="entry name" value="WH_DNA-bd_sf"/>
</dbReference>
<keyword evidence="2" id="KW-1185">Reference proteome</keyword>
<name>D6PI07_9CAUD</name>
<sequence length="110" mass="12761">MEKVLKVIELFREIDSEIPAQVISVFLYIASHNDCAKTQLQDEDVGIGMPSASASRNTDWLAHKHRLGKRGLNLIEKYRDPNDKRRQIMKLSNEGYELVEQIREILFNYA</sequence>
<organism evidence="1 2">
    <name type="scientific">uncultured phage MedDCM-OCT-S05-C243</name>
    <dbReference type="NCBI Taxonomy" id="743558"/>
    <lineage>
        <taxon>Viruses</taxon>
        <taxon>Duplodnaviria</taxon>
        <taxon>Heunggongvirae</taxon>
        <taxon>Uroviricota</taxon>
        <taxon>Caudoviricetes</taxon>
        <taxon>Autographivirales</taxon>
        <taxon>Podivirus</taxon>
        <taxon>Podivirus S05C243</taxon>
    </lineage>
</organism>
<dbReference type="Gene3D" id="1.10.10.10">
    <property type="entry name" value="Winged helix-like DNA-binding domain superfamily/Winged helix DNA-binding domain"/>
    <property type="match status" value="1"/>
</dbReference>
<dbReference type="InterPro" id="IPR036388">
    <property type="entry name" value="WH-like_DNA-bd_sf"/>
</dbReference>
<dbReference type="KEGG" id="vg:54998843"/>
<proteinExistence type="predicted"/>
<evidence type="ECO:0000313" key="2">
    <source>
        <dbReference type="Proteomes" id="UP000517764"/>
    </source>
</evidence>
<protein>
    <submittedName>
        <fullName evidence="1">Gp0.7</fullName>
    </submittedName>
</protein>
<dbReference type="EMBL" id="GU943065">
    <property type="protein sequence ID" value="ADD95358.1"/>
    <property type="molecule type" value="Genomic_DNA"/>
</dbReference>
<dbReference type="RefSeq" id="YP_009807951.1">
    <property type="nucleotide sequence ID" value="NC_048032.1"/>
</dbReference>
<dbReference type="Proteomes" id="UP000517764">
    <property type="component" value="Segment"/>
</dbReference>
<reference evidence="1 2" key="1">
    <citation type="journal article" date="2010" name="ISME J.">
        <title>Metagenome of the Mediterranean deep chlorophyll maximum studied by direct and fosmid library 454 pyrosequencing.</title>
        <authorList>
            <person name="Ghai R."/>
            <person name="Martin-Cuadrado A.B."/>
            <person name="Molto A.G."/>
            <person name="Heredia I.G."/>
            <person name="Cabrera R."/>
            <person name="Martin J."/>
            <person name="Verdu M."/>
            <person name="Deschamps P."/>
            <person name="Moreira D."/>
            <person name="Lopez-Garcia P."/>
            <person name="Mira A."/>
            <person name="Rodriguez-Valera F."/>
        </authorList>
    </citation>
    <scope>NUCLEOTIDE SEQUENCE [LARGE SCALE GENOMIC DNA]</scope>
</reference>